<dbReference type="InParanoid" id="A0A0C2T0W0"/>
<dbReference type="CDD" id="cd12189">
    <property type="entry name" value="LKR_SDH_like"/>
    <property type="match status" value="1"/>
</dbReference>
<evidence type="ECO:0000256" key="6">
    <source>
        <dbReference type="ARBA" id="ARBA00023268"/>
    </source>
</evidence>
<dbReference type="Gene3D" id="3.30.360.10">
    <property type="entry name" value="Dihydrodipicolinate Reductase, domain 2"/>
    <property type="match status" value="1"/>
</dbReference>
<dbReference type="InterPro" id="IPR051168">
    <property type="entry name" value="AASS"/>
</dbReference>
<comment type="pathway">
    <text evidence="1">Amino-acid degradation; L-lysine degradation via saccharopine pathway; glutaryl-CoA from L-lysine: step 1/6.</text>
</comment>
<dbReference type="InterPro" id="IPR007886">
    <property type="entry name" value="AlaDH/PNT_N"/>
</dbReference>
<dbReference type="GO" id="GO:0033512">
    <property type="term" value="P:L-lysine catabolic process to acetyl-CoA via saccharopine"/>
    <property type="evidence" value="ECO:0007669"/>
    <property type="project" value="UniProtKB-UniPathway"/>
</dbReference>
<keyword evidence="5" id="KW-0457">Lysine biosynthesis</keyword>
<keyword evidence="6" id="KW-0511">Multifunctional enzyme</keyword>
<dbReference type="EMBL" id="KN818305">
    <property type="protein sequence ID" value="KIL60044.1"/>
    <property type="molecule type" value="Genomic_DNA"/>
</dbReference>
<evidence type="ECO:0000259" key="9">
    <source>
        <dbReference type="SMART" id="SM01003"/>
    </source>
</evidence>
<dbReference type="GO" id="GO:0004753">
    <property type="term" value="F:saccharopine dehydrogenase activity"/>
    <property type="evidence" value="ECO:0007669"/>
    <property type="project" value="TreeGrafter"/>
</dbReference>
<dbReference type="GO" id="GO:0019878">
    <property type="term" value="P:lysine biosynthetic process via aminoadipic acid"/>
    <property type="evidence" value="ECO:0007669"/>
    <property type="project" value="TreeGrafter"/>
</dbReference>
<dbReference type="InterPro" id="IPR007698">
    <property type="entry name" value="AlaDH/PNT_NAD(H)-bd"/>
</dbReference>
<feature type="domain" description="Alanine dehydrogenase/pyridine nucleotide transhydrogenase NAD(H)-binding" evidence="8">
    <location>
        <begin position="221"/>
        <end position="410"/>
    </location>
</feature>
<dbReference type="Gene3D" id="1.10.1870.10">
    <property type="entry name" value="Domain 3, Saccharopine reductase"/>
    <property type="match status" value="1"/>
</dbReference>
<organism evidence="10 11">
    <name type="scientific">Amanita muscaria (strain Koide BX008)</name>
    <dbReference type="NCBI Taxonomy" id="946122"/>
    <lineage>
        <taxon>Eukaryota</taxon>
        <taxon>Fungi</taxon>
        <taxon>Dikarya</taxon>
        <taxon>Basidiomycota</taxon>
        <taxon>Agaricomycotina</taxon>
        <taxon>Agaricomycetes</taxon>
        <taxon>Agaricomycetidae</taxon>
        <taxon>Agaricales</taxon>
        <taxon>Pluteineae</taxon>
        <taxon>Amanitaceae</taxon>
        <taxon>Amanita</taxon>
    </lineage>
</organism>
<evidence type="ECO:0000313" key="11">
    <source>
        <dbReference type="Proteomes" id="UP000054549"/>
    </source>
</evidence>
<evidence type="ECO:0000256" key="3">
    <source>
        <dbReference type="ARBA" id="ARBA00022857"/>
    </source>
</evidence>
<proteinExistence type="inferred from homology"/>
<feature type="domain" description="Alanine dehydrogenase/pyridine nucleotide transhydrogenase N-terminal" evidence="9">
    <location>
        <begin position="23"/>
        <end position="181"/>
    </location>
</feature>
<dbReference type="SMART" id="SM01002">
    <property type="entry name" value="AlaDh_PNT_C"/>
    <property type="match status" value="1"/>
</dbReference>
<dbReference type="PANTHER" id="PTHR11133">
    <property type="entry name" value="SACCHAROPINE DEHYDROGENASE"/>
    <property type="match status" value="1"/>
</dbReference>
<dbReference type="UniPathway" id="UPA00868">
    <property type="reaction ID" value="UER00835"/>
</dbReference>
<dbReference type="PANTHER" id="PTHR11133:SF23">
    <property type="entry name" value="SACCHAROPINE DEHYDROGENASE [NAD(+), L-LYSINE-FORMING]"/>
    <property type="match status" value="1"/>
</dbReference>
<comment type="similarity">
    <text evidence="7">In the C-terminal section; belongs to the saccharopine dehydrogenase family.</text>
</comment>
<evidence type="ECO:0000256" key="1">
    <source>
        <dbReference type="ARBA" id="ARBA00004682"/>
    </source>
</evidence>
<keyword evidence="11" id="KW-1185">Reference proteome</keyword>
<reference evidence="10 11" key="1">
    <citation type="submission" date="2014-04" db="EMBL/GenBank/DDBJ databases">
        <title>Evolutionary Origins and Diversification of the Mycorrhizal Mutualists.</title>
        <authorList>
            <consortium name="DOE Joint Genome Institute"/>
            <consortium name="Mycorrhizal Genomics Consortium"/>
            <person name="Kohler A."/>
            <person name="Kuo A."/>
            <person name="Nagy L.G."/>
            <person name="Floudas D."/>
            <person name="Copeland A."/>
            <person name="Barry K.W."/>
            <person name="Cichocki N."/>
            <person name="Veneault-Fourrey C."/>
            <person name="LaButti K."/>
            <person name="Lindquist E.A."/>
            <person name="Lipzen A."/>
            <person name="Lundell T."/>
            <person name="Morin E."/>
            <person name="Murat C."/>
            <person name="Riley R."/>
            <person name="Ohm R."/>
            <person name="Sun H."/>
            <person name="Tunlid A."/>
            <person name="Henrissat B."/>
            <person name="Grigoriev I.V."/>
            <person name="Hibbett D.S."/>
            <person name="Martin F."/>
        </authorList>
    </citation>
    <scope>NUCLEOTIDE SEQUENCE [LARGE SCALE GENOMIC DNA]</scope>
    <source>
        <strain evidence="10 11">Koide BX008</strain>
    </source>
</reference>
<dbReference type="Gene3D" id="3.40.50.720">
    <property type="entry name" value="NAD(P)-binding Rossmann-like Domain"/>
    <property type="match status" value="2"/>
</dbReference>
<dbReference type="Pfam" id="PF16653">
    <property type="entry name" value="Sacchrp_dh_C"/>
    <property type="match status" value="1"/>
</dbReference>
<dbReference type="SUPFAM" id="SSF51735">
    <property type="entry name" value="NAD(P)-binding Rossmann-fold domains"/>
    <property type="match status" value="1"/>
</dbReference>
<gene>
    <name evidence="10" type="ORF">M378DRAFT_956778</name>
</gene>
<dbReference type="InterPro" id="IPR032095">
    <property type="entry name" value="Sacchrp_dh-like_C"/>
</dbReference>
<dbReference type="Proteomes" id="UP000054549">
    <property type="component" value="Unassembled WGS sequence"/>
</dbReference>
<dbReference type="GO" id="GO:0005737">
    <property type="term" value="C:cytoplasm"/>
    <property type="evidence" value="ECO:0007669"/>
    <property type="project" value="TreeGrafter"/>
</dbReference>
<evidence type="ECO:0000259" key="8">
    <source>
        <dbReference type="SMART" id="SM01002"/>
    </source>
</evidence>
<dbReference type="SMART" id="SM01003">
    <property type="entry name" value="AlaDh_PNT_N"/>
    <property type="match status" value="1"/>
</dbReference>
<dbReference type="InterPro" id="IPR036291">
    <property type="entry name" value="NAD(P)-bd_dom_sf"/>
</dbReference>
<dbReference type="SUPFAM" id="SSF52283">
    <property type="entry name" value="Formate/glycerate dehydrogenase catalytic domain-like"/>
    <property type="match status" value="1"/>
</dbReference>
<sequence>MTCFRHTHLRRLYSTSSPPLTIGIRREDPQRIWERRAPVTPEDVYNLVSEKKVEVHVEPCERRVFPTTEYIKAGAKIESTLRQAHIIIGIKETPLDELLTSPVQTPRTSDSTQTWSTRTHMMFSHTIKGQPYNTPLLARFLASSNLNPKSAKLLPRLVDYELLTDADGKRTVGFGWFAGVAGVLESLSAMAHAHLEIGIASPFLYTPRPHTLPSLDRLRATLHEIGGKIASEGTPRPLGPFVIGLTGNGNVAQGCLSMLSELPIQHVSVNDLDVLVRDPDTSLHKIYLVHAKPEDYFVRSDGQGYDRESYYHSPELYHSVFCDKVAPYLTLFLNGIGWSNGYPRLMNNEQLVTALKRARELGGARFTNIGDISCDVSGGLEFMTKATTLSSPTFKIKPRDPSLPEVQIMSVDILPTSIPLDASRQFSSALMPYLNRAIDWYSGKDQVGDHLHKALERATIAVGGELTAAHQWLQQGVDTWRAAQTAATHSHTPKATGALKKKKVLLLGSGMVAGPAVDQIGQRNDVELVVASNMLGELQMLTRKHDNATYKVIDMTEESGLASLVAEADVVISLLPVALHTRAAELCIRHGKHLVTASYISPTMRALHESATQAGVVLLNEIGLDPGIDHCSTHAMLRQFRRDKKRVVSFTSFCGGFPAPESVGGVPLSYKFSWTPRGVLGAALNGARFKLGGKMRDVGGEDLLKSTFPDVPVLSKEEGGGIIKFEGLPNRDSLPYVDTYGLGKIDDLRTVLRGTLRYPGFSRLMYGFKQLGLLDMENKVEKKMEGWENLVSAALARKVKDDAIVNMSAEEAIKMALIDDEDLSRDVIKAAKWLGLVKGGNTATTTQIPKTPAAPIDMFAALLGDRLKYEPEDRDMVVLSHEFVVATKAEEEVYKSTLVAYGETNEGGYTAMARTVGIPVAIAALRVLDGKVGPQQGVVGVVGPSEPSVYEAVLEGLETVGLGMKESKVMTRSVRTVERSLVEGN</sequence>
<dbReference type="HOGENOM" id="CLU_005231_0_0_1"/>
<dbReference type="AlphaFoldDB" id="A0A0C2T0W0"/>
<comment type="pathway">
    <text evidence="2">Amino-acid degradation; L-lysine degradation via saccharopine pathway; glutaryl-CoA from L-lysine: step 2/6.</text>
</comment>
<dbReference type="Pfam" id="PF03435">
    <property type="entry name" value="Sacchrp_dh_NADP"/>
    <property type="match status" value="1"/>
</dbReference>
<evidence type="ECO:0000256" key="2">
    <source>
        <dbReference type="ARBA" id="ARBA00004720"/>
    </source>
</evidence>
<evidence type="ECO:0000256" key="4">
    <source>
        <dbReference type="ARBA" id="ARBA00023002"/>
    </source>
</evidence>
<dbReference type="SUPFAM" id="SSF55347">
    <property type="entry name" value="Glyceraldehyde-3-phosphate dehydrogenase-like, C-terminal domain"/>
    <property type="match status" value="1"/>
</dbReference>
<keyword evidence="4" id="KW-0560">Oxidoreductase</keyword>
<evidence type="ECO:0000313" key="10">
    <source>
        <dbReference type="EMBL" id="KIL60044.1"/>
    </source>
</evidence>
<dbReference type="Pfam" id="PF05222">
    <property type="entry name" value="AlaDh_PNT_N"/>
    <property type="match status" value="1"/>
</dbReference>
<evidence type="ECO:0000256" key="5">
    <source>
        <dbReference type="ARBA" id="ARBA00023154"/>
    </source>
</evidence>
<name>A0A0C2T0W0_AMAMK</name>
<evidence type="ECO:0000256" key="7">
    <source>
        <dbReference type="ARBA" id="ARBA00025744"/>
    </source>
</evidence>
<dbReference type="InterPro" id="IPR005097">
    <property type="entry name" value="Sacchrp_dh_NADP-bd"/>
</dbReference>
<dbReference type="FunFam" id="3.40.50.720:FF:000072">
    <property type="entry name" value="Saccharopine dehydrogenase [NADP(+), L-glutamate-forming]"/>
    <property type="match status" value="1"/>
</dbReference>
<keyword evidence="3" id="KW-0521">NADP</keyword>
<keyword evidence="5" id="KW-0028">Amino-acid biosynthesis</keyword>
<dbReference type="STRING" id="946122.A0A0C2T0W0"/>
<dbReference type="OrthoDB" id="10059875at2759"/>
<accession>A0A0C2T0W0</accession>
<protein>
    <submittedName>
        <fullName evidence="10">Uncharacterized protein</fullName>
    </submittedName>
</protein>